<dbReference type="PANTHER" id="PTHR47691">
    <property type="entry name" value="REGULATOR-RELATED"/>
    <property type="match status" value="1"/>
</dbReference>
<dbReference type="InterPro" id="IPR011990">
    <property type="entry name" value="TPR-like_helical_dom_sf"/>
</dbReference>
<evidence type="ECO:0000259" key="2">
    <source>
        <dbReference type="Pfam" id="PF00931"/>
    </source>
</evidence>
<dbReference type="Gene3D" id="3.40.50.300">
    <property type="entry name" value="P-loop containing nucleotide triphosphate hydrolases"/>
    <property type="match status" value="1"/>
</dbReference>
<dbReference type="Gene3D" id="1.25.40.10">
    <property type="entry name" value="Tetratricopeptide repeat domain"/>
    <property type="match status" value="2"/>
</dbReference>
<dbReference type="RefSeq" id="WP_390321027.1">
    <property type="nucleotide sequence ID" value="NZ_JBHSPB010000030.1"/>
</dbReference>
<dbReference type="GO" id="GO:0005524">
    <property type="term" value="F:ATP binding"/>
    <property type="evidence" value="ECO:0007669"/>
    <property type="project" value="UniProtKB-KW"/>
</dbReference>
<proteinExistence type="predicted"/>
<accession>A0ABW0Z6Z4</accession>
<evidence type="ECO:0000313" key="4">
    <source>
        <dbReference type="Proteomes" id="UP001596083"/>
    </source>
</evidence>
<keyword evidence="3" id="KW-0067">ATP-binding</keyword>
<protein>
    <submittedName>
        <fullName evidence="3">ATP-binding protein</fullName>
    </submittedName>
</protein>
<dbReference type="InterPro" id="IPR027417">
    <property type="entry name" value="P-loop_NTPase"/>
</dbReference>
<dbReference type="SMART" id="SM00028">
    <property type="entry name" value="TPR"/>
    <property type="match status" value="6"/>
</dbReference>
<dbReference type="PRINTS" id="PR00364">
    <property type="entry name" value="DISEASERSIST"/>
</dbReference>
<dbReference type="Pfam" id="PF00931">
    <property type="entry name" value="NB-ARC"/>
    <property type="match status" value="1"/>
</dbReference>
<feature type="repeat" description="TPR" evidence="1">
    <location>
        <begin position="670"/>
        <end position="703"/>
    </location>
</feature>
<dbReference type="Proteomes" id="UP001596083">
    <property type="component" value="Unassembled WGS sequence"/>
</dbReference>
<dbReference type="EMBL" id="JBHSPB010000030">
    <property type="protein sequence ID" value="MFC5724565.1"/>
    <property type="molecule type" value="Genomic_DNA"/>
</dbReference>
<dbReference type="InterPro" id="IPR019734">
    <property type="entry name" value="TPR_rpt"/>
</dbReference>
<comment type="caution">
    <text evidence="3">The sequence shown here is derived from an EMBL/GenBank/DDBJ whole genome shotgun (WGS) entry which is preliminary data.</text>
</comment>
<evidence type="ECO:0000313" key="3">
    <source>
        <dbReference type="EMBL" id="MFC5724565.1"/>
    </source>
</evidence>
<reference evidence="4" key="1">
    <citation type="journal article" date="2019" name="Int. J. Syst. Evol. Microbiol.">
        <title>The Global Catalogue of Microorganisms (GCM) 10K type strain sequencing project: providing services to taxonomists for standard genome sequencing and annotation.</title>
        <authorList>
            <consortium name="The Broad Institute Genomics Platform"/>
            <consortium name="The Broad Institute Genome Sequencing Center for Infectious Disease"/>
            <person name="Wu L."/>
            <person name="Ma J."/>
        </authorList>
    </citation>
    <scope>NUCLEOTIDE SEQUENCE [LARGE SCALE GENOMIC DNA]</scope>
    <source>
        <strain evidence="4">CGMCC 4.7304</strain>
    </source>
</reference>
<evidence type="ECO:0000256" key="1">
    <source>
        <dbReference type="PROSITE-ProRule" id="PRU00339"/>
    </source>
</evidence>
<dbReference type="PROSITE" id="PS50005">
    <property type="entry name" value="TPR"/>
    <property type="match status" value="1"/>
</dbReference>
<dbReference type="SUPFAM" id="SSF48452">
    <property type="entry name" value="TPR-like"/>
    <property type="match status" value="1"/>
</dbReference>
<dbReference type="InterPro" id="IPR002182">
    <property type="entry name" value="NB-ARC"/>
</dbReference>
<feature type="domain" description="NB-ARC" evidence="2">
    <location>
        <begin position="28"/>
        <end position="193"/>
    </location>
</feature>
<sequence length="725" mass="78279">MPHRNKAIRLGRPAQLPADVTDFTGRTALVGELEGRLTQCRNEAPTVLAVAGAGGTGKTSIAVHVGHRVRHRFPDGQLYASLQGAWSLPAEPGDVLGSFLRALGVDGPAIPEATQDRSALYRSLLADREVLVVLDDARDAAQVQPLLPATAGCGVLITSRNRLFDVPNVHLVDLDVMTCEEALDLFAGVCGEERVEAERDAAAAVVQACGLLPLAVRVAACRLAARRAWPVSLLARKLAAEHRRLDELHVGDVAVRAAFDLSYGRLVPQHARAFRLLSLPDGPSLSLGAAAALLDTGMDTAERLLDALVDASLLEAPVPGRYRFHDLLRLYAHDRAEQDETPQERQAAMSRLLDFSLATAIRYHQLLRPGDRLTDPSQPPFVPGLTQPAPGSGLHFEDSASALDWLFTEAPGLLACARQLAGGDTLQRSVDLLTAVSDLSESGIEHGLYRNVATAALEASRREGDIGAEARVHRVLAMNYASDRELERAEEHARTAIALGSAAGDRLVCANASNVLGVITFYRQDFTQARTALTRALETFRAENNALGEAIARANLSRVELEAGHTRDAVELATEALTIVRKAGAARYVSGGLYIRGTALTAAGHHDQAVQDLTEALDLYRTTRQHWWTSRTHRQLARALLAAGHPHQAHHHAEQSLATMPAHSSTHERANALTTLGHTLNEIGQTVQAQEHWREALTLYENLGAQESDAIRQLLANRPDTTSHS</sequence>
<keyword evidence="4" id="KW-1185">Reference proteome</keyword>
<keyword evidence="3" id="KW-0547">Nucleotide-binding</keyword>
<dbReference type="PANTHER" id="PTHR47691:SF3">
    <property type="entry name" value="HTH-TYPE TRANSCRIPTIONAL REGULATOR RV0890C-RELATED"/>
    <property type="match status" value="1"/>
</dbReference>
<gene>
    <name evidence="3" type="ORF">ACFP1Z_30865</name>
</gene>
<keyword evidence="1" id="KW-0802">TPR repeat</keyword>
<dbReference type="SUPFAM" id="SSF52540">
    <property type="entry name" value="P-loop containing nucleoside triphosphate hydrolases"/>
    <property type="match status" value="1"/>
</dbReference>
<name>A0ABW0Z6Z4_9ACTN</name>
<organism evidence="3 4">
    <name type="scientific">Streptomyces gamaensis</name>
    <dbReference type="NCBI Taxonomy" id="1763542"/>
    <lineage>
        <taxon>Bacteria</taxon>
        <taxon>Bacillati</taxon>
        <taxon>Actinomycetota</taxon>
        <taxon>Actinomycetes</taxon>
        <taxon>Kitasatosporales</taxon>
        <taxon>Streptomycetaceae</taxon>
        <taxon>Streptomyces</taxon>
    </lineage>
</organism>
<dbReference type="Pfam" id="PF13424">
    <property type="entry name" value="TPR_12"/>
    <property type="match status" value="2"/>
</dbReference>